<dbReference type="AlphaFoldDB" id="A0A090ZL14"/>
<gene>
    <name evidence="3" type="ORF">DJ90_5426</name>
</gene>
<evidence type="ECO:0000313" key="3">
    <source>
        <dbReference type="EMBL" id="KFN12044.1"/>
    </source>
</evidence>
<name>A0A090ZL14_PAEMA</name>
<feature type="domain" description="DUF2264" evidence="1">
    <location>
        <begin position="28"/>
        <end position="368"/>
    </location>
</feature>
<keyword evidence="4" id="KW-1185">Reference proteome</keyword>
<dbReference type="InterPro" id="IPR016624">
    <property type="entry name" value="UCP014753"/>
</dbReference>
<dbReference type="STRING" id="44252.DJ90_5426"/>
<dbReference type="Proteomes" id="UP000029278">
    <property type="component" value="Unassembled WGS sequence"/>
</dbReference>
<dbReference type="PANTHER" id="PTHR35339">
    <property type="entry name" value="LINALOOL DEHYDRATASE_ISOMERASE DOMAIN-CONTAINING PROTEIN"/>
    <property type="match status" value="1"/>
</dbReference>
<evidence type="ECO:0000259" key="2">
    <source>
        <dbReference type="Pfam" id="PF20938"/>
    </source>
</evidence>
<dbReference type="InterPro" id="IPR049349">
    <property type="entry name" value="DUF2264_N"/>
</dbReference>
<dbReference type="RefSeq" id="WP_082207601.1">
    <property type="nucleotide sequence ID" value="NZ_JAKOBR010000056.1"/>
</dbReference>
<dbReference type="EMBL" id="JMQA01000002">
    <property type="protein sequence ID" value="KFN12044.1"/>
    <property type="molecule type" value="Genomic_DNA"/>
</dbReference>
<proteinExistence type="predicted"/>
<evidence type="ECO:0008006" key="5">
    <source>
        <dbReference type="Google" id="ProtNLM"/>
    </source>
</evidence>
<dbReference type="PIRSF" id="PIRSF014753">
    <property type="entry name" value="UCP014753"/>
    <property type="match status" value="1"/>
</dbReference>
<evidence type="ECO:0000259" key="1">
    <source>
        <dbReference type="Pfam" id="PF10022"/>
    </source>
</evidence>
<dbReference type="Pfam" id="PF10022">
    <property type="entry name" value="DUF2264"/>
    <property type="match status" value="1"/>
</dbReference>
<dbReference type="InterPro" id="IPR049237">
    <property type="entry name" value="DUF2264_C"/>
</dbReference>
<evidence type="ECO:0000313" key="4">
    <source>
        <dbReference type="Proteomes" id="UP000029278"/>
    </source>
</evidence>
<dbReference type="PATRIC" id="fig|44252.3.peg.297"/>
<dbReference type="PANTHER" id="PTHR35339:SF4">
    <property type="entry name" value="LINALOOL DEHYDRATASE_ISOMERASE DOMAIN-CONTAINING PROTEIN"/>
    <property type="match status" value="1"/>
</dbReference>
<dbReference type="GeneID" id="77010439"/>
<sequence length="637" mass="70574">MAAEMEKGKGIQTGAISKSIRENPLAARRDLQAAFQQLTGPLMGHYTGGRARLKLGAAGAGYPDSVAGMEGFSRVLWGLVPFLAGGGETPLEDICLEGIRHGTDPGHEEYWGDVNDYDQRLVEMAAFGFALALAPERFWKPLGERERKHLYAWLNQINHRACYDCNWLFFQVLVNIGFHKAGLPYDRKQVARNLSRIDEFYLSDGWYSDGPGGHSDYYVPFALHFYGLLYAKLMGDEDPVRAARFKDRAARFAADFTLWFAPDGSALPYGRSLTYRFAQSAFWSALAYAEVDVFSPGVIKGLVLRNLRWWFRQPILDAGGLLTVGYAYPNLVMAENYNSPGSPYWAFKAFLPLAFPESHPFWQAEEEALPAAGPVAVQLPPHLVVCRQNENGHVAAFNSGHLSTNEHTHTSAKYEKFAYSTAFGFSVPRAEWGLGQGAFDSMLALSEGDNLYRVRRSNEETGIEENLIYARWRPWHNVCVESWIVAGLPWHYRIHRISTDRELDVAEGGFALGLEPAAQGEQTGTLSEGGVLIGNSLGSSGVAGKLGYERAELIYPNANTNVLYPRTVIPTLRGRLRPGNHWLIAAIYGNPACPGAKKSARISSPESAHEPSGMVDVGQNEIRIKTFTGQVKVIRMD</sequence>
<dbReference type="Pfam" id="PF20938">
    <property type="entry name" value="DUF2264_C"/>
    <property type="match status" value="1"/>
</dbReference>
<accession>A0A090ZL14</accession>
<protein>
    <recommendedName>
        <fullName evidence="5">DUF2264 domain-containing protein</fullName>
    </recommendedName>
</protein>
<comment type="caution">
    <text evidence="3">The sequence shown here is derived from an EMBL/GenBank/DDBJ whole genome shotgun (WGS) entry which is preliminary data.</text>
</comment>
<dbReference type="HOGENOM" id="CLU_028269_1_1_9"/>
<reference evidence="3 4" key="1">
    <citation type="submission" date="2014-04" db="EMBL/GenBank/DDBJ databases">
        <authorList>
            <person name="Bishop-Lilly K.A."/>
            <person name="Broomall S.M."/>
            <person name="Chain P.S."/>
            <person name="Chertkov O."/>
            <person name="Coyne S.R."/>
            <person name="Daligault H.E."/>
            <person name="Davenport K.W."/>
            <person name="Erkkila T."/>
            <person name="Frey K.G."/>
            <person name="Gibbons H.S."/>
            <person name="Gu W."/>
            <person name="Jaissle J."/>
            <person name="Johnson S.L."/>
            <person name="Koroleva G.I."/>
            <person name="Ladner J.T."/>
            <person name="Lo C.-C."/>
            <person name="Minogue T.D."/>
            <person name="Munk C."/>
            <person name="Palacios G.F."/>
            <person name="Redden C.L."/>
            <person name="Rosenzweig C.N."/>
            <person name="Scholz M.B."/>
            <person name="Teshima H."/>
            <person name="Xu Y."/>
        </authorList>
    </citation>
    <scope>NUCLEOTIDE SEQUENCE [LARGE SCALE GENOMIC DNA]</scope>
    <source>
        <strain evidence="3 4">8244</strain>
    </source>
</reference>
<feature type="domain" description="DUF2264" evidence="2">
    <location>
        <begin position="377"/>
        <end position="593"/>
    </location>
</feature>
<organism evidence="3 4">
    <name type="scientific">Paenibacillus macerans</name>
    <name type="common">Bacillus macerans</name>
    <dbReference type="NCBI Taxonomy" id="44252"/>
    <lineage>
        <taxon>Bacteria</taxon>
        <taxon>Bacillati</taxon>
        <taxon>Bacillota</taxon>
        <taxon>Bacilli</taxon>
        <taxon>Bacillales</taxon>
        <taxon>Paenibacillaceae</taxon>
        <taxon>Paenibacillus</taxon>
    </lineage>
</organism>